<dbReference type="EMBL" id="CAJOBI010063357">
    <property type="protein sequence ID" value="CAF4425192.1"/>
    <property type="molecule type" value="Genomic_DNA"/>
</dbReference>
<dbReference type="Proteomes" id="UP000676336">
    <property type="component" value="Unassembled WGS sequence"/>
</dbReference>
<organism evidence="2 3">
    <name type="scientific">Rotaria magnacalcarata</name>
    <dbReference type="NCBI Taxonomy" id="392030"/>
    <lineage>
        <taxon>Eukaryota</taxon>
        <taxon>Metazoa</taxon>
        <taxon>Spiralia</taxon>
        <taxon>Gnathifera</taxon>
        <taxon>Rotifera</taxon>
        <taxon>Eurotatoria</taxon>
        <taxon>Bdelloidea</taxon>
        <taxon>Philodinida</taxon>
        <taxon>Philodinidae</taxon>
        <taxon>Rotaria</taxon>
    </lineage>
</organism>
<protein>
    <submittedName>
        <fullName evidence="2">Uncharacterized protein</fullName>
    </submittedName>
</protein>
<sequence length="70" mass="7566">GIIDLIDDADESATNTFENLEAAIKKSGLSLEGLTSIGADNTNVNMGNIHSVYTLFHDQVENLFKGNCYC</sequence>
<evidence type="ECO:0000313" key="3">
    <source>
        <dbReference type="Proteomes" id="UP000663866"/>
    </source>
</evidence>
<feature type="non-terminal residue" evidence="2">
    <location>
        <position position="70"/>
    </location>
</feature>
<evidence type="ECO:0000313" key="2">
    <source>
        <dbReference type="EMBL" id="CAF4659545.1"/>
    </source>
</evidence>
<proteinExistence type="predicted"/>
<dbReference type="AlphaFoldDB" id="A0A821G697"/>
<accession>A0A821G697</accession>
<reference evidence="2" key="1">
    <citation type="submission" date="2021-02" db="EMBL/GenBank/DDBJ databases">
        <authorList>
            <person name="Nowell W R."/>
        </authorList>
    </citation>
    <scope>NUCLEOTIDE SEQUENCE</scope>
</reference>
<comment type="caution">
    <text evidence="2">The sequence shown here is derived from an EMBL/GenBank/DDBJ whole genome shotgun (WGS) entry which is preliminary data.</text>
</comment>
<dbReference type="Proteomes" id="UP000663866">
    <property type="component" value="Unassembled WGS sequence"/>
</dbReference>
<evidence type="ECO:0000313" key="1">
    <source>
        <dbReference type="EMBL" id="CAF4425192.1"/>
    </source>
</evidence>
<feature type="non-terminal residue" evidence="2">
    <location>
        <position position="1"/>
    </location>
</feature>
<gene>
    <name evidence="2" type="ORF">OVN521_LOCUS47047</name>
    <name evidence="1" type="ORF">SMN809_LOCUS31554</name>
</gene>
<dbReference type="EMBL" id="CAJOBG010089441">
    <property type="protein sequence ID" value="CAF4659545.1"/>
    <property type="molecule type" value="Genomic_DNA"/>
</dbReference>
<name>A0A821G697_9BILA</name>
<keyword evidence="3" id="KW-1185">Reference proteome</keyword>